<evidence type="ECO:0000259" key="2">
    <source>
        <dbReference type="Pfam" id="PF12697"/>
    </source>
</evidence>
<feature type="domain" description="AB hydrolase-1" evidence="2">
    <location>
        <begin position="5"/>
        <end position="227"/>
    </location>
</feature>
<sequence>MIWALHGAVGRAADWRDFATAMREGGEEVRRLDLWRFLDCCPMPLKTFGDTLATEISRIDPSPTLVGYSMGGRLALHALLAQPKFCKAAVIISAHPGLTDENECRQRREHDAEWSARALKGEWSEFLDQWNQQGVLEGVEMPERLSLKDRRASIARSFVDWSLGAQQDLTPRLSEIQCPVKWITGERDAKFTEIAAEAVQNLKNAEHVIVPDCGHRVPWEQPESFAREVRAFLETT</sequence>
<keyword evidence="1" id="KW-0456">Lyase</keyword>
<dbReference type="Pfam" id="PF12697">
    <property type="entry name" value="Abhydrolase_6"/>
    <property type="match status" value="1"/>
</dbReference>
<accession>A0AAT9FJB2</accession>
<evidence type="ECO:0000313" key="3">
    <source>
        <dbReference type="EMBL" id="BDS06171.1"/>
    </source>
</evidence>
<dbReference type="EMBL" id="AP026866">
    <property type="protein sequence ID" value="BDS06171.1"/>
    <property type="molecule type" value="Genomic_DNA"/>
</dbReference>
<proteinExistence type="predicted"/>
<dbReference type="PANTHER" id="PTHR42916">
    <property type="entry name" value="2-SUCCINYL-5-ENOLPYRUVYL-6-HYDROXY-3-CYCLOHEXENE-1-CARBOXYLATE SYNTHASE"/>
    <property type="match status" value="1"/>
</dbReference>
<dbReference type="KEGG" id="osu:NT6N_12110"/>
<gene>
    <name evidence="3" type="primary">menH</name>
    <name evidence="3" type="ORF">NT6N_12110</name>
</gene>
<dbReference type="InterPro" id="IPR029058">
    <property type="entry name" value="AB_hydrolase_fold"/>
</dbReference>
<evidence type="ECO:0000256" key="1">
    <source>
        <dbReference type="ARBA" id="ARBA00023239"/>
    </source>
</evidence>
<name>A0AAT9FJB2_9BACT</name>
<dbReference type="InterPro" id="IPR000073">
    <property type="entry name" value="AB_hydrolase_1"/>
</dbReference>
<dbReference type="AlphaFoldDB" id="A0AAT9FJB2"/>
<organism evidence="3">
    <name type="scientific">Oceaniferula spumae</name>
    <dbReference type="NCBI Taxonomy" id="2979115"/>
    <lineage>
        <taxon>Bacteria</taxon>
        <taxon>Pseudomonadati</taxon>
        <taxon>Verrucomicrobiota</taxon>
        <taxon>Verrucomicrobiia</taxon>
        <taxon>Verrucomicrobiales</taxon>
        <taxon>Verrucomicrobiaceae</taxon>
        <taxon>Oceaniferula</taxon>
    </lineage>
</organism>
<dbReference type="SUPFAM" id="SSF53474">
    <property type="entry name" value="alpha/beta-Hydrolases"/>
    <property type="match status" value="1"/>
</dbReference>
<dbReference type="Gene3D" id="3.40.50.1820">
    <property type="entry name" value="alpha/beta hydrolase"/>
    <property type="match status" value="1"/>
</dbReference>
<dbReference type="GO" id="GO:0016829">
    <property type="term" value="F:lyase activity"/>
    <property type="evidence" value="ECO:0007669"/>
    <property type="project" value="UniProtKB-KW"/>
</dbReference>
<protein>
    <submittedName>
        <fullName evidence="3">2-succinyl-6-hydroxy-2,4-cyclohexadiene-1-carboxylate synthase</fullName>
    </submittedName>
</protein>
<dbReference type="PANTHER" id="PTHR42916:SF1">
    <property type="entry name" value="PROTEIN PHYLLO, CHLOROPLASTIC"/>
    <property type="match status" value="1"/>
</dbReference>
<reference evidence="3" key="1">
    <citation type="submission" date="2024-07" db="EMBL/GenBank/DDBJ databases">
        <title>Complete genome sequence of Verrucomicrobiaceae bacterium NT6N.</title>
        <authorList>
            <person name="Huang C."/>
            <person name="Takami H."/>
            <person name="Hamasaki K."/>
        </authorList>
    </citation>
    <scope>NUCLEOTIDE SEQUENCE</scope>
    <source>
        <strain evidence="3">NT6N</strain>
    </source>
</reference>